<name>A0A1X0RXZ2_RHIZD</name>
<organism evidence="5 6">
    <name type="scientific">Rhizopus microsporus</name>
    <dbReference type="NCBI Taxonomy" id="58291"/>
    <lineage>
        <taxon>Eukaryota</taxon>
        <taxon>Fungi</taxon>
        <taxon>Fungi incertae sedis</taxon>
        <taxon>Mucoromycota</taxon>
        <taxon>Mucoromycotina</taxon>
        <taxon>Mucoromycetes</taxon>
        <taxon>Mucorales</taxon>
        <taxon>Mucorineae</taxon>
        <taxon>Rhizopodaceae</taxon>
        <taxon>Rhizopus</taxon>
    </lineage>
</organism>
<evidence type="ECO:0000256" key="2">
    <source>
        <dbReference type="SAM" id="MobiDB-lite"/>
    </source>
</evidence>
<dbReference type="SUPFAM" id="SSF47769">
    <property type="entry name" value="SAM/Pointed domain"/>
    <property type="match status" value="1"/>
</dbReference>
<comment type="caution">
    <text evidence="1">Lacks conserved residue(s) required for the propagation of feature annotation.</text>
</comment>
<dbReference type="GO" id="GO:0003777">
    <property type="term" value="F:microtubule motor activity"/>
    <property type="evidence" value="ECO:0007669"/>
    <property type="project" value="InterPro"/>
</dbReference>
<dbReference type="GO" id="GO:0007019">
    <property type="term" value="P:microtubule depolymerization"/>
    <property type="evidence" value="ECO:0007669"/>
    <property type="project" value="TreeGrafter"/>
</dbReference>
<dbReference type="GO" id="GO:0008017">
    <property type="term" value="F:microtubule binding"/>
    <property type="evidence" value="ECO:0007669"/>
    <property type="project" value="InterPro"/>
</dbReference>
<feature type="domain" description="Kinesin motor" evidence="3">
    <location>
        <begin position="184"/>
        <end position="221"/>
    </location>
</feature>
<dbReference type="PANTHER" id="PTHR47971">
    <property type="entry name" value="KINESIN-RELATED PROTEIN 6"/>
    <property type="match status" value="1"/>
</dbReference>
<dbReference type="PROSITE" id="PS50067">
    <property type="entry name" value="KINESIN_MOTOR_2"/>
    <property type="match status" value="1"/>
</dbReference>
<dbReference type="Proteomes" id="UP000242381">
    <property type="component" value="Unassembled WGS sequence"/>
</dbReference>
<gene>
    <name evidence="5" type="ORF">BCV71DRAFT_265213</name>
</gene>
<feature type="region of interest" description="Disordered" evidence="2">
    <location>
        <begin position="113"/>
        <end position="143"/>
    </location>
</feature>
<dbReference type="EMBL" id="KV921370">
    <property type="protein sequence ID" value="ORE16933.1"/>
    <property type="molecule type" value="Genomic_DNA"/>
</dbReference>
<sequence length="221" mass="24860">MSMLLLETLKKAELDQYYSSFSANGITQLESLAQLSLQEYSSLGITSVADRKKLFHLVQSLRQETPSLENGLVSSSLKPLSYKHRSPSTNNVDTVRRGSAAQIIQSPIPTRTRSRTLPSFEKPDFISDRGEEAVEESDEDEEKCEIRRGSNPLLDPYGVPIKSRYQQKSSPLVVSSQPSDLNQKIRVCVRKRPLNKKEIERGEKDIAPTCGMRSINVHEPK</sequence>
<comment type="similarity">
    <text evidence="1">Belongs to the TRAFAC class myosin-kinesin ATPase superfamily. Kinesin family.</text>
</comment>
<dbReference type="Pfam" id="PF00536">
    <property type="entry name" value="SAM_1"/>
    <property type="match status" value="1"/>
</dbReference>
<reference evidence="5 6" key="1">
    <citation type="journal article" date="2016" name="Proc. Natl. Acad. Sci. U.S.A.">
        <title>Lipid metabolic changes in an early divergent fungus govern the establishment of a mutualistic symbiosis with endobacteria.</title>
        <authorList>
            <person name="Lastovetsky O.A."/>
            <person name="Gaspar M.L."/>
            <person name="Mondo S.J."/>
            <person name="LaButti K.M."/>
            <person name="Sandor L."/>
            <person name="Grigoriev I.V."/>
            <person name="Henry S.A."/>
            <person name="Pawlowska T.E."/>
        </authorList>
    </citation>
    <scope>NUCLEOTIDE SEQUENCE [LARGE SCALE GENOMIC DNA]</scope>
    <source>
        <strain evidence="5 6">ATCC 11559</strain>
    </source>
</reference>
<dbReference type="InterPro" id="IPR001660">
    <property type="entry name" value="SAM"/>
</dbReference>
<evidence type="ECO:0008006" key="7">
    <source>
        <dbReference type="Google" id="ProtNLM"/>
    </source>
</evidence>
<evidence type="ECO:0000259" key="4">
    <source>
        <dbReference type="PROSITE" id="PS50105"/>
    </source>
</evidence>
<feature type="domain" description="SAM" evidence="4">
    <location>
        <begin position="6"/>
        <end position="64"/>
    </location>
</feature>
<dbReference type="AlphaFoldDB" id="A0A1X0RXZ2"/>
<dbReference type="VEuPathDB" id="FungiDB:BCV72DRAFT_73569"/>
<dbReference type="GO" id="GO:0005874">
    <property type="term" value="C:microtubule"/>
    <property type="evidence" value="ECO:0007669"/>
    <property type="project" value="TreeGrafter"/>
</dbReference>
<dbReference type="GO" id="GO:0007018">
    <property type="term" value="P:microtubule-based movement"/>
    <property type="evidence" value="ECO:0007669"/>
    <property type="project" value="InterPro"/>
</dbReference>
<proteinExistence type="inferred from homology"/>
<evidence type="ECO:0000313" key="5">
    <source>
        <dbReference type="EMBL" id="ORE16933.1"/>
    </source>
</evidence>
<feature type="compositionally biased region" description="Basic and acidic residues" evidence="2">
    <location>
        <begin position="121"/>
        <end position="132"/>
    </location>
</feature>
<dbReference type="GO" id="GO:0005524">
    <property type="term" value="F:ATP binding"/>
    <property type="evidence" value="ECO:0007669"/>
    <property type="project" value="InterPro"/>
</dbReference>
<dbReference type="InterPro" id="IPR013761">
    <property type="entry name" value="SAM/pointed_sf"/>
</dbReference>
<evidence type="ECO:0000256" key="1">
    <source>
        <dbReference type="PROSITE-ProRule" id="PRU00283"/>
    </source>
</evidence>
<dbReference type="Gene3D" id="1.10.150.50">
    <property type="entry name" value="Transcription Factor, Ets-1"/>
    <property type="match status" value="1"/>
</dbReference>
<evidence type="ECO:0000259" key="3">
    <source>
        <dbReference type="PROSITE" id="PS50067"/>
    </source>
</evidence>
<dbReference type="InterPro" id="IPR001752">
    <property type="entry name" value="Kinesin_motor_dom"/>
</dbReference>
<dbReference type="InterPro" id="IPR027640">
    <property type="entry name" value="Kinesin-like_fam"/>
</dbReference>
<dbReference type="PROSITE" id="PS50105">
    <property type="entry name" value="SAM_DOMAIN"/>
    <property type="match status" value="1"/>
</dbReference>
<evidence type="ECO:0000313" key="6">
    <source>
        <dbReference type="Proteomes" id="UP000242381"/>
    </source>
</evidence>
<feature type="compositionally biased region" description="Acidic residues" evidence="2">
    <location>
        <begin position="133"/>
        <end position="143"/>
    </location>
</feature>
<dbReference type="OMA" id="INVHEPK"/>
<accession>A0A1X0RXZ2</accession>
<dbReference type="PANTHER" id="PTHR47971:SF20">
    <property type="entry name" value="KINESIN-LIKE PROTEIN KIF24"/>
    <property type="match status" value="1"/>
</dbReference>
<protein>
    <recommendedName>
        <fullName evidence="7">SAM domain-containing protein</fullName>
    </recommendedName>
</protein>